<dbReference type="EMBL" id="BMDO01000015">
    <property type="protein sequence ID" value="GGI52668.1"/>
    <property type="molecule type" value="Genomic_DNA"/>
</dbReference>
<keyword evidence="2" id="KW-1185">Reference proteome</keyword>
<accession>A0A917N381</accession>
<evidence type="ECO:0008006" key="3">
    <source>
        <dbReference type="Google" id="ProtNLM"/>
    </source>
</evidence>
<evidence type="ECO:0000313" key="2">
    <source>
        <dbReference type="Proteomes" id="UP000662074"/>
    </source>
</evidence>
<sequence length="274" mass="29860">MIKTITGHMKRRLWLAITLLIILSFAIISSRSATVKKAGAIVKKESKTNTVNSAFAGYVSDIYQTAGLKTSGLDYDVFQKAITGYYNLKQNNKIAANSSVVTVVDFNKASTVKRMWIVDLLKKQLLLNTWVAHGQGSGDDLATQFSDKTDSHQSSLGFYVTDDVYYGKHGRSLRLDGMDAGFNSNARSRAVVLHAAAYVCENTIKQLGRLGRSFGCPAVSPEVSNQIIDLIKGHNMLFVNANVSGYNSKYLNDSLLSQFTAPADSSVQLSKAGI</sequence>
<proteinExistence type="predicted"/>
<dbReference type="PANTHER" id="PTHR38477:SF1">
    <property type="entry name" value="MUREIN L,D-TRANSPEPTIDASE CATALYTIC DOMAIN FAMILY PROTEIN"/>
    <property type="match status" value="1"/>
</dbReference>
<protein>
    <recommendedName>
        <fullName evidence="3">Murein L,D-transpeptidase catalytic domain family protein</fullName>
    </recommendedName>
</protein>
<comment type="caution">
    <text evidence="1">The sequence shown here is derived from an EMBL/GenBank/DDBJ whole genome shotgun (WGS) entry which is preliminary data.</text>
</comment>
<reference evidence="1" key="1">
    <citation type="journal article" date="2014" name="Int. J. Syst. Evol. Microbiol.">
        <title>Complete genome sequence of Corynebacterium casei LMG S-19264T (=DSM 44701T), isolated from a smear-ripened cheese.</title>
        <authorList>
            <consortium name="US DOE Joint Genome Institute (JGI-PGF)"/>
            <person name="Walter F."/>
            <person name="Albersmeier A."/>
            <person name="Kalinowski J."/>
            <person name="Ruckert C."/>
        </authorList>
    </citation>
    <scope>NUCLEOTIDE SEQUENCE</scope>
    <source>
        <strain evidence="1">CCM 8711</strain>
    </source>
</reference>
<dbReference type="Pfam" id="PF13645">
    <property type="entry name" value="YkuD_2"/>
    <property type="match status" value="1"/>
</dbReference>
<organism evidence="1 2">
    <name type="scientific">Mucilaginibacter galii</name>
    <dbReference type="NCBI Taxonomy" id="2005073"/>
    <lineage>
        <taxon>Bacteria</taxon>
        <taxon>Pseudomonadati</taxon>
        <taxon>Bacteroidota</taxon>
        <taxon>Sphingobacteriia</taxon>
        <taxon>Sphingobacteriales</taxon>
        <taxon>Sphingobacteriaceae</taxon>
        <taxon>Mucilaginibacter</taxon>
    </lineage>
</organism>
<gene>
    <name evidence="1" type="ORF">GCM10011425_38800</name>
</gene>
<dbReference type="Proteomes" id="UP000662074">
    <property type="component" value="Unassembled WGS sequence"/>
</dbReference>
<dbReference type="PANTHER" id="PTHR38477">
    <property type="entry name" value="HYPOTHETICAL EXPORTED PROTEIN"/>
    <property type="match status" value="1"/>
</dbReference>
<name>A0A917N381_9SPHI</name>
<reference evidence="1" key="2">
    <citation type="submission" date="2020-09" db="EMBL/GenBank/DDBJ databases">
        <authorList>
            <person name="Sun Q."/>
            <person name="Sedlacek I."/>
        </authorList>
    </citation>
    <scope>NUCLEOTIDE SEQUENCE</scope>
    <source>
        <strain evidence="1">CCM 8711</strain>
    </source>
</reference>
<evidence type="ECO:0000313" key="1">
    <source>
        <dbReference type="EMBL" id="GGI52668.1"/>
    </source>
</evidence>
<dbReference type="InterPro" id="IPR032676">
    <property type="entry name" value="YkuD_2"/>
</dbReference>
<dbReference type="AlphaFoldDB" id="A0A917N381"/>